<dbReference type="AlphaFoldDB" id="A0A0F9A0S1"/>
<evidence type="ECO:0000313" key="1">
    <source>
        <dbReference type="EMBL" id="KKK99743.1"/>
    </source>
</evidence>
<proteinExistence type="predicted"/>
<feature type="non-terminal residue" evidence="1">
    <location>
        <position position="91"/>
    </location>
</feature>
<protein>
    <submittedName>
        <fullName evidence="1">Uncharacterized protein</fullName>
    </submittedName>
</protein>
<gene>
    <name evidence="1" type="ORF">LCGC14_2629660</name>
</gene>
<comment type="caution">
    <text evidence="1">The sequence shown here is derived from an EMBL/GenBank/DDBJ whole genome shotgun (WGS) entry which is preliminary data.</text>
</comment>
<accession>A0A0F9A0S1</accession>
<organism evidence="1">
    <name type="scientific">marine sediment metagenome</name>
    <dbReference type="NCBI Taxonomy" id="412755"/>
    <lineage>
        <taxon>unclassified sequences</taxon>
        <taxon>metagenomes</taxon>
        <taxon>ecological metagenomes</taxon>
    </lineage>
</organism>
<name>A0A0F9A0S1_9ZZZZ</name>
<reference evidence="1" key="1">
    <citation type="journal article" date="2015" name="Nature">
        <title>Complex archaea that bridge the gap between prokaryotes and eukaryotes.</title>
        <authorList>
            <person name="Spang A."/>
            <person name="Saw J.H."/>
            <person name="Jorgensen S.L."/>
            <person name="Zaremba-Niedzwiedzka K."/>
            <person name="Martijn J."/>
            <person name="Lind A.E."/>
            <person name="van Eijk R."/>
            <person name="Schleper C."/>
            <person name="Guy L."/>
            <person name="Ettema T.J."/>
        </authorList>
    </citation>
    <scope>NUCLEOTIDE SEQUENCE</scope>
</reference>
<sequence>MADIILTKEKLYDKRVKNGYGITSGYYYGNMKSQYDTTDPVKNSKGVKQESIVTSAGGLWKNSQAEAKLWNEIEDLRKKVKNQLKRLVNIN</sequence>
<dbReference type="EMBL" id="LAZR01045071">
    <property type="protein sequence ID" value="KKK99743.1"/>
    <property type="molecule type" value="Genomic_DNA"/>
</dbReference>